<feature type="compositionally biased region" description="Low complexity" evidence="2">
    <location>
        <begin position="367"/>
        <end position="386"/>
    </location>
</feature>
<evidence type="ECO:0000256" key="1">
    <source>
        <dbReference type="ARBA" id="ARBA00022737"/>
    </source>
</evidence>
<dbReference type="EMBL" id="NHYE01005193">
    <property type="protein sequence ID" value="PPQ76128.1"/>
    <property type="molecule type" value="Genomic_DNA"/>
</dbReference>
<protein>
    <submittedName>
        <fullName evidence="3">Uncharacterized protein</fullName>
    </submittedName>
</protein>
<comment type="caution">
    <text evidence="3">The sequence shown here is derived from an EMBL/GenBank/DDBJ whole genome shotgun (WGS) entry which is preliminary data.</text>
</comment>
<dbReference type="PANTHER" id="PTHR47942">
    <property type="entry name" value="TETRATRICOPEPTIDE REPEAT (TPR)-LIKE SUPERFAMILY PROTEIN-RELATED"/>
    <property type="match status" value="1"/>
</dbReference>
<dbReference type="InterPro" id="IPR011990">
    <property type="entry name" value="TPR-like_helical_dom_sf"/>
</dbReference>
<dbReference type="PANTHER" id="PTHR47942:SF78">
    <property type="entry name" value="PENTATRICOPEPTIDE REPEAT PROTEIN (AFU_ORTHOLOGUE AFUA_4G07240)"/>
    <property type="match status" value="1"/>
</dbReference>
<keyword evidence="1" id="KW-0677">Repeat</keyword>
<feature type="non-terminal residue" evidence="3">
    <location>
        <position position="876"/>
    </location>
</feature>
<dbReference type="Proteomes" id="UP000284706">
    <property type="component" value="Unassembled WGS sequence"/>
</dbReference>
<accession>A0A409WCA1</accession>
<reference evidence="3 4" key="1">
    <citation type="journal article" date="2018" name="Evol. Lett.">
        <title>Horizontal gene cluster transfer increased hallucinogenic mushroom diversity.</title>
        <authorList>
            <person name="Reynolds H.T."/>
            <person name="Vijayakumar V."/>
            <person name="Gluck-Thaler E."/>
            <person name="Korotkin H.B."/>
            <person name="Matheny P.B."/>
            <person name="Slot J.C."/>
        </authorList>
    </citation>
    <scope>NUCLEOTIDE SEQUENCE [LARGE SCALE GENOMIC DNA]</scope>
    <source>
        <strain evidence="3 4">SRW20</strain>
    </source>
</reference>
<dbReference type="STRING" id="231916.A0A409WCA1"/>
<gene>
    <name evidence="3" type="ORF">CVT26_011659</name>
</gene>
<dbReference type="AlphaFoldDB" id="A0A409WCA1"/>
<dbReference type="Gene3D" id="1.25.40.10">
    <property type="entry name" value="Tetratricopeptide repeat domain"/>
    <property type="match status" value="2"/>
</dbReference>
<proteinExistence type="predicted"/>
<feature type="region of interest" description="Disordered" evidence="2">
    <location>
        <begin position="529"/>
        <end position="560"/>
    </location>
</feature>
<evidence type="ECO:0000256" key="2">
    <source>
        <dbReference type="SAM" id="MobiDB-lite"/>
    </source>
</evidence>
<dbReference type="InterPro" id="IPR051222">
    <property type="entry name" value="PPR/CCM1_RNA-binding"/>
</dbReference>
<evidence type="ECO:0000313" key="4">
    <source>
        <dbReference type="Proteomes" id="UP000284706"/>
    </source>
</evidence>
<feature type="region of interest" description="Disordered" evidence="2">
    <location>
        <begin position="720"/>
        <end position="741"/>
    </location>
</feature>
<dbReference type="OrthoDB" id="185373at2759"/>
<dbReference type="InParanoid" id="A0A409WCA1"/>
<organism evidence="3 4">
    <name type="scientific">Gymnopilus dilepis</name>
    <dbReference type="NCBI Taxonomy" id="231916"/>
    <lineage>
        <taxon>Eukaryota</taxon>
        <taxon>Fungi</taxon>
        <taxon>Dikarya</taxon>
        <taxon>Basidiomycota</taxon>
        <taxon>Agaricomycotina</taxon>
        <taxon>Agaricomycetes</taxon>
        <taxon>Agaricomycetidae</taxon>
        <taxon>Agaricales</taxon>
        <taxon>Agaricineae</taxon>
        <taxon>Hymenogastraceae</taxon>
        <taxon>Gymnopilus</taxon>
    </lineage>
</organism>
<sequence length="876" mass="98178">MQRTVLRIGRSASRACHNRYCTSALRPRLFSSSARALYPPADGARKYIDNLYKATRNPVWHLLDTLQTHAGDDQHVYPYNALHDNRVSLEEFRKWEPVLSQPDIEAAIIELHELGYRVTEADVPSAKPIPSWIVLFLLQYRVKTPEQASDTLMDLVFSHLPSASPDLQAPLLILTIYQLAKHNLLLPIRRVLHAFLALPLQKESEQQYNALLHALSSLTLRSVENTNAVHLILSQMSSHHLKLRPSTYDALLRPQFATFLLAKELFVRMVDEGTTPTYFQLEALLRIFAEQGQRELAERFWEAIQLLAGGEGQVLPAGGIQDPRMRANTVMLNSFETRRKATKFLRRLVEEIGVTGQEHTPAISNAPSQPSSTSTSRPLSPRSSLLNHYPGPTPPNTTSASPPDYAKTAAFHVAAKDLSTPTQRLFEIFHSIPGSPSLVTYTILLRGLLIRREYKRAEVWWGRLERMTRKGKMRGGNGGGWEMDQEALSVGLQVLTRAGKPHEAFQLLERYAKRPPDEDDSKARKALLNDAENGTNTGTGEAPFSAHTEPEPEDESHLQTVPLTTITLNTFLVALNRISRPDAVFPLFEHASTLYAVQPNATTLCILLQAARLAIKMDDAPTSLSGAFARFKRLLPFRSLRRYNMGRQDHRRRRAVDEVISCVGHPSRGELRRYVDGVFRGMEPDEYARGVFLRVLFGVEKVSPLPSGLKLAEIESPAAAQRQSYDSDNSDTHPLSLPPLSPTPTKYTFTPPPPATFPLLVPRTQKPFYPSIVPTNAAFFNYIALLGVSSRAPEIPLTLAWMREMGIQPSESTLALAMVLWFEVSVQAPLVERWGRGGRGKDGEGGGEFGRLREWVRGWVGDGRLPKEEVMGRWRV</sequence>
<name>A0A409WCA1_9AGAR</name>
<evidence type="ECO:0000313" key="3">
    <source>
        <dbReference type="EMBL" id="PPQ76128.1"/>
    </source>
</evidence>
<feature type="region of interest" description="Disordered" evidence="2">
    <location>
        <begin position="356"/>
        <end position="404"/>
    </location>
</feature>
<keyword evidence="4" id="KW-1185">Reference proteome</keyword>